<dbReference type="Pfam" id="PF04616">
    <property type="entry name" value="Glyco_hydro_43"/>
    <property type="match status" value="1"/>
</dbReference>
<dbReference type="InterPro" id="IPR006710">
    <property type="entry name" value="Glyco_hydro_43"/>
</dbReference>
<proteinExistence type="inferred from homology"/>
<comment type="caution">
    <text evidence="7">The sequence shown here is derived from an EMBL/GenBank/DDBJ whole genome shotgun (WGS) entry which is preliminary data.</text>
</comment>
<reference evidence="7 8" key="1">
    <citation type="journal article" date="2013" name="Int. J. Syst. Evol. Microbiol.">
        <title>Marinoscillum luteum sp. nov., isolated from marine sediment.</title>
        <authorList>
            <person name="Cha I.T."/>
            <person name="Park S.J."/>
            <person name="Kim S.J."/>
            <person name="Kim J.G."/>
            <person name="Jung M.Y."/>
            <person name="Shin K.S."/>
            <person name="Kwon K.K."/>
            <person name="Yang S.H."/>
            <person name="Seo Y.S."/>
            <person name="Rhee S.K."/>
        </authorList>
    </citation>
    <scope>NUCLEOTIDE SEQUENCE [LARGE SCALE GENOMIC DNA]</scope>
    <source>
        <strain evidence="7 8">KCTC 23939</strain>
    </source>
</reference>
<keyword evidence="3 5" id="KW-0378">Hydrolase</keyword>
<comment type="similarity">
    <text evidence="1 5">Belongs to the glycosyl hydrolase 43 family.</text>
</comment>
<feature type="chain" id="PRO_5046834724" evidence="6">
    <location>
        <begin position="24"/>
        <end position="358"/>
    </location>
</feature>
<dbReference type="InterPro" id="IPR023296">
    <property type="entry name" value="Glyco_hydro_beta-prop_sf"/>
</dbReference>
<evidence type="ECO:0000256" key="2">
    <source>
        <dbReference type="ARBA" id="ARBA00022729"/>
    </source>
</evidence>
<evidence type="ECO:0000256" key="6">
    <source>
        <dbReference type="SAM" id="SignalP"/>
    </source>
</evidence>
<dbReference type="EMBL" id="JBIPKE010000019">
    <property type="protein sequence ID" value="MFH6984927.1"/>
    <property type="molecule type" value="Genomic_DNA"/>
</dbReference>
<sequence>MQMLRAVLVHLVGILLFGLTACAEEGSPKIDKDPPKEEPTVDSLFLNPVHTSGPDPWVFQKDDHYYLTFTTGINVTLYKTDVMSDLSKAYQRVVWTPPASGPNSRNIWAPEIHFIRDKWYIYYAADDGNNDNHRMFVLENSSADPTVGQWVDKGELKLPGDRWAIDGTIFEHADQLYYLWSGWSGATNGRQDLYICKMTDPYTAEGDRVLLTKPELSWETNGTNPTVVEGPQVLKNGDKLFMIYSAGGCWTDGYSLGMLTAAADADLMTAESWVKSPNPVFSQNPSGNAFGPGHNGFFKSLDGTEDWIIYHANPFEGQGCGGARSIRIQPFTWDQQGYPDFGTPHPLYQKLTRPSGEY</sequence>
<dbReference type="PANTHER" id="PTHR43817:SF1">
    <property type="entry name" value="HYDROLASE, FAMILY 43, PUTATIVE (AFU_ORTHOLOGUE AFUA_3G01660)-RELATED"/>
    <property type="match status" value="1"/>
</dbReference>
<gene>
    <name evidence="7" type="ORF">ACHKAR_15840</name>
</gene>
<dbReference type="Gene3D" id="2.115.10.20">
    <property type="entry name" value="Glycosyl hydrolase domain, family 43"/>
    <property type="match status" value="1"/>
</dbReference>
<organism evidence="7 8">
    <name type="scientific">Marinoscillum luteum</name>
    <dbReference type="NCBI Taxonomy" id="861051"/>
    <lineage>
        <taxon>Bacteria</taxon>
        <taxon>Pseudomonadati</taxon>
        <taxon>Bacteroidota</taxon>
        <taxon>Cytophagia</taxon>
        <taxon>Cytophagales</taxon>
        <taxon>Reichenbachiellaceae</taxon>
        <taxon>Marinoscillum</taxon>
    </lineage>
</organism>
<protein>
    <submittedName>
        <fullName evidence="7">Family 43 glycosylhydrolase</fullName>
    </submittedName>
</protein>
<dbReference type="PANTHER" id="PTHR43817">
    <property type="entry name" value="GLYCOSYL HYDROLASE"/>
    <property type="match status" value="1"/>
</dbReference>
<dbReference type="PROSITE" id="PS51257">
    <property type="entry name" value="PROKAR_LIPOPROTEIN"/>
    <property type="match status" value="1"/>
</dbReference>
<keyword evidence="4 5" id="KW-0326">Glycosidase</keyword>
<dbReference type="SUPFAM" id="SSF75005">
    <property type="entry name" value="Arabinanase/levansucrase/invertase"/>
    <property type="match status" value="1"/>
</dbReference>
<feature type="signal peptide" evidence="6">
    <location>
        <begin position="1"/>
        <end position="23"/>
    </location>
</feature>
<dbReference type="CDD" id="cd18820">
    <property type="entry name" value="GH43_LbAraf43-like"/>
    <property type="match status" value="1"/>
</dbReference>
<dbReference type="Proteomes" id="UP001610063">
    <property type="component" value="Unassembled WGS sequence"/>
</dbReference>
<keyword evidence="8" id="KW-1185">Reference proteome</keyword>
<dbReference type="InterPro" id="IPR016828">
    <property type="entry name" value="Alpha-L-arabinofuranosidase"/>
</dbReference>
<dbReference type="RefSeq" id="WP_395418362.1">
    <property type="nucleotide sequence ID" value="NZ_JBIPKE010000019.1"/>
</dbReference>
<accession>A0ABW7NBQ4</accession>
<evidence type="ECO:0000256" key="5">
    <source>
        <dbReference type="RuleBase" id="RU361187"/>
    </source>
</evidence>
<keyword evidence="2 6" id="KW-0732">Signal</keyword>
<evidence type="ECO:0000256" key="4">
    <source>
        <dbReference type="ARBA" id="ARBA00023295"/>
    </source>
</evidence>
<evidence type="ECO:0000313" key="8">
    <source>
        <dbReference type="Proteomes" id="UP001610063"/>
    </source>
</evidence>
<evidence type="ECO:0000313" key="7">
    <source>
        <dbReference type="EMBL" id="MFH6984927.1"/>
    </source>
</evidence>
<name>A0ABW7NBQ4_9BACT</name>
<dbReference type="PIRSF" id="PIRSF025414">
    <property type="entry name" value="Alpha-L-arabinofuranosidase"/>
    <property type="match status" value="1"/>
</dbReference>
<evidence type="ECO:0000256" key="3">
    <source>
        <dbReference type="ARBA" id="ARBA00022801"/>
    </source>
</evidence>
<evidence type="ECO:0000256" key="1">
    <source>
        <dbReference type="ARBA" id="ARBA00009865"/>
    </source>
</evidence>